<accession>A0AAX4KCU7</accession>
<dbReference type="InterPro" id="IPR000772">
    <property type="entry name" value="Ricin_B_lectin"/>
</dbReference>
<proteinExistence type="predicted"/>
<dbReference type="InterPro" id="IPR035992">
    <property type="entry name" value="Ricin_B-like_lectins"/>
</dbReference>
<dbReference type="CDD" id="cd00161">
    <property type="entry name" value="beta-trefoil_Ricin-like"/>
    <property type="match status" value="1"/>
</dbReference>
<dbReference type="Gene3D" id="2.80.10.50">
    <property type="match status" value="1"/>
</dbReference>
<dbReference type="GeneID" id="91100133"/>
<evidence type="ECO:0000259" key="2">
    <source>
        <dbReference type="SMART" id="SM00458"/>
    </source>
</evidence>
<sequence>MLFVKTLFAILPLIASVSAVAKPLRFAERQEGASKLQPASEDNLCVTVMRGGAVVGAPIQISTCFDDSDPYAHLQRFTCSEEDQGGFLSIALECNPNLCIDRGSDDSDDGSGLQLQECTGGTTSAQNWKHVDQQIISYFDGNQKCLDVQEGSEHHQGADEPYASEKSLQTWPCFEGNTNQMWKFSEA</sequence>
<dbReference type="EMBL" id="CP144089">
    <property type="protein sequence ID" value="WWD03278.1"/>
    <property type="molecule type" value="Genomic_DNA"/>
</dbReference>
<evidence type="ECO:0000313" key="4">
    <source>
        <dbReference type="Proteomes" id="UP001358614"/>
    </source>
</evidence>
<dbReference type="PROSITE" id="PS50231">
    <property type="entry name" value="RICIN_B_LECTIN"/>
    <property type="match status" value="1"/>
</dbReference>
<keyword evidence="4" id="KW-1185">Reference proteome</keyword>
<feature type="chain" id="PRO_5043971347" description="Ricin B lectin domain-containing protein" evidence="1">
    <location>
        <begin position="20"/>
        <end position="187"/>
    </location>
</feature>
<feature type="domain" description="Ricin B lectin" evidence="2">
    <location>
        <begin position="31"/>
        <end position="185"/>
    </location>
</feature>
<evidence type="ECO:0000256" key="1">
    <source>
        <dbReference type="SAM" id="SignalP"/>
    </source>
</evidence>
<keyword evidence="1" id="KW-0732">Signal</keyword>
<dbReference type="Proteomes" id="UP001358614">
    <property type="component" value="Chromosome 1"/>
</dbReference>
<dbReference type="AlphaFoldDB" id="A0AAX4KCU7"/>
<dbReference type="KEGG" id="ker:91100133"/>
<dbReference type="Pfam" id="PF00652">
    <property type="entry name" value="Ricin_B_lectin"/>
    <property type="match status" value="1"/>
</dbReference>
<organism evidence="3 4">
    <name type="scientific">Kwoniella europaea PYCC6329</name>
    <dbReference type="NCBI Taxonomy" id="1423913"/>
    <lineage>
        <taxon>Eukaryota</taxon>
        <taxon>Fungi</taxon>
        <taxon>Dikarya</taxon>
        <taxon>Basidiomycota</taxon>
        <taxon>Agaricomycotina</taxon>
        <taxon>Tremellomycetes</taxon>
        <taxon>Tremellales</taxon>
        <taxon>Cryptococcaceae</taxon>
        <taxon>Kwoniella</taxon>
    </lineage>
</organism>
<evidence type="ECO:0000313" key="3">
    <source>
        <dbReference type="EMBL" id="WWD03278.1"/>
    </source>
</evidence>
<gene>
    <name evidence="3" type="ORF">V865_001329</name>
</gene>
<reference evidence="3 4" key="1">
    <citation type="submission" date="2024-01" db="EMBL/GenBank/DDBJ databases">
        <title>Comparative genomics of Cryptococcus and Kwoniella reveals pathogenesis evolution and contrasting modes of karyotype evolution via chromosome fusion or intercentromeric recombination.</title>
        <authorList>
            <person name="Coelho M.A."/>
            <person name="David-Palma M."/>
            <person name="Shea T."/>
            <person name="Bowers K."/>
            <person name="McGinley-Smith S."/>
            <person name="Mohammad A.W."/>
            <person name="Gnirke A."/>
            <person name="Yurkov A.M."/>
            <person name="Nowrousian M."/>
            <person name="Sun S."/>
            <person name="Cuomo C.A."/>
            <person name="Heitman J."/>
        </authorList>
    </citation>
    <scope>NUCLEOTIDE SEQUENCE [LARGE SCALE GENOMIC DNA]</scope>
    <source>
        <strain evidence="3 4">PYCC6329</strain>
    </source>
</reference>
<dbReference type="RefSeq" id="XP_066081245.1">
    <property type="nucleotide sequence ID" value="XM_066225148.1"/>
</dbReference>
<dbReference type="SMART" id="SM00458">
    <property type="entry name" value="RICIN"/>
    <property type="match status" value="1"/>
</dbReference>
<dbReference type="SUPFAM" id="SSF50370">
    <property type="entry name" value="Ricin B-like lectins"/>
    <property type="match status" value="1"/>
</dbReference>
<protein>
    <recommendedName>
        <fullName evidence="2">Ricin B lectin domain-containing protein</fullName>
    </recommendedName>
</protein>
<name>A0AAX4KCU7_9TREE</name>
<feature type="signal peptide" evidence="1">
    <location>
        <begin position="1"/>
        <end position="19"/>
    </location>
</feature>